<keyword evidence="3" id="KW-1185">Reference proteome</keyword>
<reference evidence="2 3" key="1">
    <citation type="journal article" date="2015" name="Int. J. Syst. Evol. Microbiol.">
        <title>Sphingomonas hengshuiensis sp. nov., isolated from lake wetland.</title>
        <authorList>
            <person name="Wei S."/>
            <person name="Wang T."/>
            <person name="Liu H."/>
            <person name="Zhang C."/>
            <person name="Guo J."/>
            <person name="Wang Q."/>
            <person name="Liang K."/>
            <person name="Zhang Z."/>
        </authorList>
    </citation>
    <scope>NUCLEOTIDE SEQUENCE [LARGE SCALE GENOMIC DNA]</scope>
    <source>
        <strain evidence="2 3">WHSC-8</strain>
    </source>
</reference>
<evidence type="ECO:0000313" key="3">
    <source>
        <dbReference type="Proteomes" id="UP000032300"/>
    </source>
</evidence>
<accession>A0A7U4J7V9</accession>
<evidence type="ECO:0000256" key="1">
    <source>
        <dbReference type="SAM" id="Phobius"/>
    </source>
</evidence>
<dbReference type="Proteomes" id="UP000032300">
    <property type="component" value="Chromosome"/>
</dbReference>
<dbReference type="AlphaFoldDB" id="A0A7U4J7V9"/>
<keyword evidence="1" id="KW-0812">Transmembrane</keyword>
<feature type="transmembrane region" description="Helical" evidence="1">
    <location>
        <begin position="34"/>
        <end position="51"/>
    </location>
</feature>
<protein>
    <submittedName>
        <fullName evidence="2">Uncharacterized protein</fullName>
    </submittedName>
</protein>
<evidence type="ECO:0000313" key="2">
    <source>
        <dbReference type="EMBL" id="AJP71871.1"/>
    </source>
</evidence>
<name>A0A7U4J7V9_9SPHN</name>
<dbReference type="EMBL" id="CP010836">
    <property type="protein sequence ID" value="AJP71871.1"/>
    <property type="molecule type" value="Genomic_DNA"/>
</dbReference>
<reference evidence="2 3" key="2">
    <citation type="submission" date="2015-02" db="EMBL/GenBank/DDBJ databases">
        <title>The complete genome of Sphingomonas hengshuiensis sp. WHSC-8 isolated from soil of Hengshui Lake.</title>
        <authorList>
            <person name="Wei S."/>
            <person name="Guo J."/>
            <person name="Su C."/>
            <person name="Wu R."/>
            <person name="Zhang Z."/>
            <person name="Liang K."/>
            <person name="Li H."/>
            <person name="Wang T."/>
            <person name="Liu H."/>
            <person name="Zhang C."/>
            <person name="Li Z."/>
            <person name="Wang Q."/>
            <person name="Meng J."/>
        </authorList>
    </citation>
    <scope>NUCLEOTIDE SEQUENCE [LARGE SCALE GENOMIC DNA]</scope>
    <source>
        <strain evidence="2 3">WHSC-8</strain>
    </source>
</reference>
<sequence length="59" mass="6345">MGMNADTKNLLFIILAVVGGFVVLGWVLKIAFKLIGLFIVLAIAVGGYLVIKKLVEQGR</sequence>
<keyword evidence="1" id="KW-1133">Transmembrane helix</keyword>
<proteinExistence type="predicted"/>
<gene>
    <name evidence="2" type="ORF">TS85_08855</name>
</gene>
<dbReference type="KEGG" id="sphi:TS85_08855"/>
<organism evidence="2 3">
    <name type="scientific">Sphingomonas hengshuiensis</name>
    <dbReference type="NCBI Taxonomy" id="1609977"/>
    <lineage>
        <taxon>Bacteria</taxon>
        <taxon>Pseudomonadati</taxon>
        <taxon>Pseudomonadota</taxon>
        <taxon>Alphaproteobacteria</taxon>
        <taxon>Sphingomonadales</taxon>
        <taxon>Sphingomonadaceae</taxon>
        <taxon>Sphingomonas</taxon>
    </lineage>
</organism>
<keyword evidence="1" id="KW-0472">Membrane</keyword>
<feature type="transmembrane region" description="Helical" evidence="1">
    <location>
        <begin position="9"/>
        <end position="28"/>
    </location>
</feature>